<dbReference type="OrthoDB" id="6510177at2759"/>
<organism evidence="1 2">
    <name type="scientific">Teladorsagia circumcincta</name>
    <name type="common">Brown stomach worm</name>
    <name type="synonym">Ostertagia circumcincta</name>
    <dbReference type="NCBI Taxonomy" id="45464"/>
    <lineage>
        <taxon>Eukaryota</taxon>
        <taxon>Metazoa</taxon>
        <taxon>Ecdysozoa</taxon>
        <taxon>Nematoda</taxon>
        <taxon>Chromadorea</taxon>
        <taxon>Rhabditida</taxon>
        <taxon>Rhabditina</taxon>
        <taxon>Rhabditomorpha</taxon>
        <taxon>Strongyloidea</taxon>
        <taxon>Trichostrongylidae</taxon>
        <taxon>Teladorsagia</taxon>
    </lineage>
</organism>
<reference evidence="1 2" key="1">
    <citation type="submission" date="2015-09" db="EMBL/GenBank/DDBJ databases">
        <title>Draft genome of the parasitic nematode Teladorsagia circumcincta isolate WARC Sus (inbred).</title>
        <authorList>
            <person name="Mitreva M."/>
        </authorList>
    </citation>
    <scope>NUCLEOTIDE SEQUENCE [LARGE SCALE GENOMIC DNA]</scope>
    <source>
        <strain evidence="1 2">S</strain>
    </source>
</reference>
<gene>
    <name evidence="1" type="ORF">TELCIR_21987</name>
</gene>
<protein>
    <submittedName>
        <fullName evidence="1">Uncharacterized protein</fullName>
    </submittedName>
</protein>
<accession>A0A2G9TF81</accession>
<feature type="non-terminal residue" evidence="1">
    <location>
        <position position="1"/>
    </location>
</feature>
<keyword evidence="2" id="KW-1185">Reference proteome</keyword>
<sequence length="90" mass="9800">ITIYAALMVIVGRYEVEKEMNEKPAICDQIPSEKSSATIEESTRASRYVSIIGTINIKAELTPDKLFLADSDLVKVGTVILIASTTSKIP</sequence>
<proteinExistence type="predicted"/>
<name>A0A2G9TF81_TELCI</name>
<evidence type="ECO:0000313" key="2">
    <source>
        <dbReference type="Proteomes" id="UP000230423"/>
    </source>
</evidence>
<dbReference type="AlphaFoldDB" id="A0A2G9TF81"/>
<dbReference type="EMBL" id="KZ374151">
    <property type="protein sequence ID" value="PIO56613.1"/>
    <property type="molecule type" value="Genomic_DNA"/>
</dbReference>
<evidence type="ECO:0000313" key="1">
    <source>
        <dbReference type="EMBL" id="PIO56613.1"/>
    </source>
</evidence>
<dbReference type="Proteomes" id="UP000230423">
    <property type="component" value="Unassembled WGS sequence"/>
</dbReference>